<evidence type="ECO:0000256" key="3">
    <source>
        <dbReference type="ARBA" id="ARBA00022833"/>
    </source>
</evidence>
<evidence type="ECO:0000256" key="1">
    <source>
        <dbReference type="ARBA" id="ARBA00022694"/>
    </source>
</evidence>
<dbReference type="EMBL" id="LN871599">
    <property type="protein sequence ID" value="CCF76004.1"/>
    <property type="molecule type" value="Genomic_DNA"/>
</dbReference>
<reference evidence="5 6" key="1">
    <citation type="journal article" date="2012" name="Nucleic Acids Res.">
        <title>Sequencing of the smallest Apicomplexan genome from the human pathogen Babesia microti.</title>
        <authorList>
            <person name="Cornillot E."/>
            <person name="Hadj-Kaddour K."/>
            <person name="Dassouli A."/>
            <person name="Noel B."/>
            <person name="Ranwez V."/>
            <person name="Vacherie B."/>
            <person name="Augagneur Y."/>
            <person name="Bres V."/>
            <person name="Duclos A."/>
            <person name="Randazzo S."/>
            <person name="Carcy B."/>
            <person name="Debierre-Grockiego F."/>
            <person name="Delbecq S."/>
            <person name="Moubri-Menage K."/>
            <person name="Shams-Eldin H."/>
            <person name="Usmani-Brown S."/>
            <person name="Bringaud F."/>
            <person name="Wincker P."/>
            <person name="Vivares C.P."/>
            <person name="Schwarz R.T."/>
            <person name="Schetters T.P."/>
            <person name="Krause P.J."/>
            <person name="Gorenflot A."/>
            <person name="Berry V."/>
            <person name="Barbe V."/>
            <person name="Ben Mamoun C."/>
        </authorList>
    </citation>
    <scope>NUCLEOTIDE SEQUENCE [LARGE SCALE GENOMIC DNA]</scope>
    <source>
        <strain evidence="5 6">RI</strain>
    </source>
</reference>
<evidence type="ECO:0000313" key="6">
    <source>
        <dbReference type="Proteomes" id="UP000002899"/>
    </source>
</evidence>
<dbReference type="AlphaFoldDB" id="I7IA20"/>
<dbReference type="GO" id="GO:0008033">
    <property type="term" value="P:tRNA processing"/>
    <property type="evidence" value="ECO:0007669"/>
    <property type="project" value="UniProtKB-KW"/>
</dbReference>
<keyword evidence="3" id="KW-0862">Zinc</keyword>
<dbReference type="PANTHER" id="PTHR14742">
    <property type="entry name" value="RIBONUCLEASE P SUBUNIT P21"/>
    <property type="match status" value="1"/>
</dbReference>
<reference evidence="5 6" key="2">
    <citation type="journal article" date="2013" name="PLoS ONE">
        <title>Whole genome mapping and re-organization of the nuclear and mitochondrial genomes of Babesia microti isolates.</title>
        <authorList>
            <person name="Cornillot E."/>
            <person name="Dassouli A."/>
            <person name="Garg A."/>
            <person name="Pachikara N."/>
            <person name="Randazzo S."/>
            <person name="Depoix D."/>
            <person name="Carcy B."/>
            <person name="Delbecq S."/>
            <person name="Frutos R."/>
            <person name="Silva J.C."/>
            <person name="Sutton R."/>
            <person name="Krause P.J."/>
            <person name="Mamoun C.B."/>
        </authorList>
    </citation>
    <scope>NUCLEOTIDE SEQUENCE [LARGE SCALE GENOMIC DNA]</scope>
    <source>
        <strain evidence="5 6">RI</strain>
    </source>
</reference>
<sequence length="120" mass="13988">MVNHSHFFVEGNNIANKCHVQRINYLIQAAALVNNFDNNLARIYVRKAIEYSRKHLLRLDVSVKRYLCKFCHTLLSPALTSTISFKEDIVKINNIKRNIIWTVITCHICKRTRKYPAIGC</sequence>
<dbReference type="RefSeq" id="XP_012650412.1">
    <property type="nucleotide sequence ID" value="XM_012794958.1"/>
</dbReference>
<evidence type="ECO:0000256" key="2">
    <source>
        <dbReference type="ARBA" id="ARBA00022723"/>
    </source>
</evidence>
<keyword evidence="1" id="KW-0819">tRNA processing</keyword>
<reference evidence="5 6" key="3">
    <citation type="journal article" date="2016" name="Sci. Rep.">
        <title>Genome-wide diversity and gene expression profiling of Babesia microti isolates identify polymorphic genes that mediate host-pathogen interactions.</title>
        <authorList>
            <person name="Silva J.C."/>
            <person name="Cornillot E."/>
            <person name="McCracken C."/>
            <person name="Usmani-Brown S."/>
            <person name="Dwivedi A."/>
            <person name="Ifeonu O.O."/>
            <person name="Crabtree J."/>
            <person name="Gotia H.T."/>
            <person name="Virji A.Z."/>
            <person name="Reynes C."/>
            <person name="Colinge J."/>
            <person name="Kumar V."/>
            <person name="Lawres L."/>
            <person name="Pazzi J.E."/>
            <person name="Pablo J.V."/>
            <person name="Hung C."/>
            <person name="Brancato J."/>
            <person name="Kumari P."/>
            <person name="Orvis J."/>
            <person name="Tretina K."/>
            <person name="Chibucos M."/>
            <person name="Ott S."/>
            <person name="Sadzewicz L."/>
            <person name="Sengamalay N."/>
            <person name="Shetty A.C."/>
            <person name="Su Q."/>
            <person name="Tallon L."/>
            <person name="Fraser C.M."/>
            <person name="Frutos R."/>
            <person name="Molina D.M."/>
            <person name="Krause P.J."/>
            <person name="Ben Mamoun C."/>
        </authorList>
    </citation>
    <scope>NUCLEOTIDE SEQUENCE [LARGE SCALE GENOMIC DNA]</scope>
    <source>
        <strain evidence="5 6">RI</strain>
    </source>
</reference>
<dbReference type="PANTHER" id="PTHR14742:SF0">
    <property type="entry name" value="RIBONUCLEASE P PROTEIN SUBUNIT P21"/>
    <property type="match status" value="1"/>
</dbReference>
<dbReference type="Proteomes" id="UP000002899">
    <property type="component" value="Chromosome IV"/>
</dbReference>
<organism evidence="5 6">
    <name type="scientific">Babesia microti (strain RI)</name>
    <dbReference type="NCBI Taxonomy" id="1133968"/>
    <lineage>
        <taxon>Eukaryota</taxon>
        <taxon>Sar</taxon>
        <taxon>Alveolata</taxon>
        <taxon>Apicomplexa</taxon>
        <taxon>Aconoidasida</taxon>
        <taxon>Piroplasmida</taxon>
        <taxon>Babesiidae</taxon>
        <taxon>Babesia</taxon>
    </lineage>
</organism>
<evidence type="ECO:0000256" key="4">
    <source>
        <dbReference type="ARBA" id="ARBA00038402"/>
    </source>
</evidence>
<dbReference type="OrthoDB" id="128536at2759"/>
<name>I7IA20_BABMR</name>
<proteinExistence type="inferred from homology"/>
<dbReference type="InterPro" id="IPR007175">
    <property type="entry name" value="Rpr2/Snm1/Rpp21"/>
</dbReference>
<comment type="similarity">
    <text evidence="4">Belongs to the eukaryotic/archaeal RNase P protein component 4 family.</text>
</comment>
<accession>I7IA20</accession>
<dbReference type="GO" id="GO:0046872">
    <property type="term" value="F:metal ion binding"/>
    <property type="evidence" value="ECO:0007669"/>
    <property type="project" value="UniProtKB-KW"/>
</dbReference>
<protein>
    <submittedName>
        <fullName evidence="5">Ribonuclease P subunit RPR2</fullName>
    </submittedName>
</protein>
<keyword evidence="2" id="KW-0479">Metal-binding</keyword>
<dbReference type="GeneID" id="24426458"/>
<evidence type="ECO:0000313" key="5">
    <source>
        <dbReference type="EMBL" id="CCF76004.1"/>
    </source>
</evidence>
<dbReference type="VEuPathDB" id="PiroplasmaDB:BmR1_04g09140"/>
<dbReference type="GO" id="GO:0005655">
    <property type="term" value="C:nucleolar ribonuclease P complex"/>
    <property type="evidence" value="ECO:0007669"/>
    <property type="project" value="TreeGrafter"/>
</dbReference>
<keyword evidence="6" id="KW-1185">Reference proteome</keyword>
<dbReference type="Pfam" id="PF04032">
    <property type="entry name" value="Rpr2"/>
    <property type="match status" value="1"/>
</dbReference>
<dbReference type="Gene3D" id="6.20.50.20">
    <property type="match status" value="1"/>
</dbReference>
<gene>
    <name evidence="5" type="ORF">BmR1_04g09140</name>
</gene>
<dbReference type="KEGG" id="bmic:BmR1_04g09140"/>